<dbReference type="GO" id="GO:0006354">
    <property type="term" value="P:DNA-templated transcription elongation"/>
    <property type="evidence" value="ECO:0007669"/>
    <property type="project" value="TreeGrafter"/>
</dbReference>
<dbReference type="AlphaFoldDB" id="A0A1V3G3L5"/>
<sequence>MKMLKLTQEGTRKLEKELQSLKKRKKEFRNSPEKEFIMNRMEEIESVLSSSATWPVVREAGDFVEAGSTITIEETVYKERYTYTIVHPYEADPRDNMISLHSPIAKAAIGKTLNTLICIQVPAGENLTYNIIDIQNC</sequence>
<dbReference type="GO" id="GO:0032784">
    <property type="term" value="P:regulation of DNA-templated transcription elongation"/>
    <property type="evidence" value="ECO:0007669"/>
    <property type="project" value="InterPro"/>
</dbReference>
<dbReference type="Pfam" id="PF01272">
    <property type="entry name" value="GreA_GreB"/>
    <property type="match status" value="1"/>
</dbReference>
<evidence type="ECO:0000259" key="2">
    <source>
        <dbReference type="Pfam" id="PF01272"/>
    </source>
</evidence>
<dbReference type="RefSeq" id="WP_077365641.1">
    <property type="nucleotide sequence ID" value="NZ_MQMF01000007.1"/>
</dbReference>
<organism evidence="3 4">
    <name type="scientific">Fictibacillus arsenicus</name>
    <dbReference type="NCBI Taxonomy" id="255247"/>
    <lineage>
        <taxon>Bacteria</taxon>
        <taxon>Bacillati</taxon>
        <taxon>Bacillota</taxon>
        <taxon>Bacilli</taxon>
        <taxon>Bacillales</taxon>
        <taxon>Fictibacillaceae</taxon>
        <taxon>Fictibacillus</taxon>
    </lineage>
</organism>
<dbReference type="Gene3D" id="3.10.50.30">
    <property type="entry name" value="Transcription elongation factor, GreA/GreB, C-terminal domain"/>
    <property type="match status" value="1"/>
</dbReference>
<dbReference type="OrthoDB" id="9808774at2"/>
<gene>
    <name evidence="3" type="ORF">UN64_18750</name>
</gene>
<dbReference type="InterPro" id="IPR036953">
    <property type="entry name" value="GreA/GreB_C_sf"/>
</dbReference>
<feature type="coiled-coil region" evidence="1">
    <location>
        <begin position="4"/>
        <end position="31"/>
    </location>
</feature>
<dbReference type="SUPFAM" id="SSF54534">
    <property type="entry name" value="FKBP-like"/>
    <property type="match status" value="1"/>
</dbReference>
<proteinExistence type="predicted"/>
<dbReference type="EMBL" id="MQMF01000007">
    <property type="protein sequence ID" value="OOE09544.1"/>
    <property type="molecule type" value="Genomic_DNA"/>
</dbReference>
<dbReference type="GO" id="GO:0070063">
    <property type="term" value="F:RNA polymerase binding"/>
    <property type="evidence" value="ECO:0007669"/>
    <property type="project" value="InterPro"/>
</dbReference>
<comment type="caution">
    <text evidence="3">The sequence shown here is derived from an EMBL/GenBank/DDBJ whole genome shotgun (WGS) entry which is preliminary data.</text>
</comment>
<dbReference type="InterPro" id="IPR001437">
    <property type="entry name" value="Tscrpt_elong_fac_GreA/B_C"/>
</dbReference>
<evidence type="ECO:0000313" key="3">
    <source>
        <dbReference type="EMBL" id="OOE09544.1"/>
    </source>
</evidence>
<name>A0A1V3G3L5_9BACL</name>
<keyword evidence="1" id="KW-0175">Coiled coil</keyword>
<feature type="domain" description="Transcription elongation factor GreA/GreB C-terminal" evidence="2">
    <location>
        <begin position="61"/>
        <end position="135"/>
    </location>
</feature>
<protein>
    <recommendedName>
        <fullName evidence="2">Transcription elongation factor GreA/GreB C-terminal domain-containing protein</fullName>
    </recommendedName>
</protein>
<dbReference type="Proteomes" id="UP000188597">
    <property type="component" value="Unassembled WGS sequence"/>
</dbReference>
<evidence type="ECO:0000313" key="4">
    <source>
        <dbReference type="Proteomes" id="UP000188597"/>
    </source>
</evidence>
<dbReference type="GO" id="GO:0003677">
    <property type="term" value="F:DNA binding"/>
    <property type="evidence" value="ECO:0007669"/>
    <property type="project" value="InterPro"/>
</dbReference>
<reference evidence="3 4" key="1">
    <citation type="submission" date="2016-11" db="EMBL/GenBank/DDBJ databases">
        <authorList>
            <person name="Jaros S."/>
            <person name="Januszkiewicz K."/>
            <person name="Wedrychowicz H."/>
        </authorList>
    </citation>
    <scope>NUCLEOTIDE SEQUENCE [LARGE SCALE GENOMIC DNA]</scope>
    <source>
        <strain evidence="3 4">Con a/3</strain>
    </source>
</reference>
<dbReference type="InterPro" id="IPR023459">
    <property type="entry name" value="Tscrpt_elong_fac_GreA/B_fam"/>
</dbReference>
<dbReference type="PANTHER" id="PTHR30437">
    <property type="entry name" value="TRANSCRIPTION ELONGATION FACTOR GREA"/>
    <property type="match status" value="1"/>
</dbReference>
<dbReference type="PIRSF" id="PIRSF006092">
    <property type="entry name" value="GreA_GreB"/>
    <property type="match status" value="1"/>
</dbReference>
<evidence type="ECO:0000256" key="1">
    <source>
        <dbReference type="SAM" id="Coils"/>
    </source>
</evidence>
<accession>A0A1V3G3L5</accession>
<dbReference type="PANTHER" id="PTHR30437:SF4">
    <property type="entry name" value="TRANSCRIPTION ELONGATION FACTOR GREA"/>
    <property type="match status" value="1"/>
</dbReference>